<dbReference type="RefSeq" id="WP_074971350.1">
    <property type="nucleotide sequence ID" value="NZ_AP022642.1"/>
</dbReference>
<dbReference type="GO" id="GO:0005829">
    <property type="term" value="C:cytosol"/>
    <property type="evidence" value="ECO:0007669"/>
    <property type="project" value="TreeGrafter"/>
</dbReference>
<dbReference type="Gene3D" id="3.30.1330.40">
    <property type="entry name" value="RutC-like"/>
    <property type="match status" value="1"/>
</dbReference>
<dbReference type="KEGG" id="poj:PtoMrB4_28420"/>
<sequence length="164" mass="17281">MPFKHALLGLGVLFATVGQAAEIERVPSTYPNSPILQSATLPPGTALTFVSGILPDPADPKAAKDDLRAAGDTEAQTIAVLRKVEAALAPRGLGLGDVVQLRVYLVGDPKLDGRMDFEGLQRGFRQFFGSEKQPLKPTRTTVQVAGLVLPGALIEVEAVAAKAR</sequence>
<evidence type="ECO:0000313" key="1">
    <source>
        <dbReference type="EMBL" id="BCA28865.1"/>
    </source>
</evidence>
<gene>
    <name evidence="1" type="ORF">PtoMrB4_28420</name>
</gene>
<accession>A0A1I0UGB9</accession>
<evidence type="ECO:0000313" key="2">
    <source>
        <dbReference type="Proteomes" id="UP000501237"/>
    </source>
</evidence>
<organism evidence="1 2">
    <name type="scientific">Metapseudomonas otitidis</name>
    <dbReference type="NCBI Taxonomy" id="319939"/>
    <lineage>
        <taxon>Bacteria</taxon>
        <taxon>Pseudomonadati</taxon>
        <taxon>Pseudomonadota</taxon>
        <taxon>Gammaproteobacteria</taxon>
        <taxon>Pseudomonadales</taxon>
        <taxon>Pseudomonadaceae</taxon>
        <taxon>Metapseudomonas</taxon>
    </lineage>
</organism>
<dbReference type="InterPro" id="IPR006175">
    <property type="entry name" value="YjgF/YER057c/UK114"/>
</dbReference>
<dbReference type="Proteomes" id="UP000501237">
    <property type="component" value="Chromosome"/>
</dbReference>
<dbReference type="GeneID" id="57398060"/>
<dbReference type="EMBL" id="AP022642">
    <property type="protein sequence ID" value="BCA28865.1"/>
    <property type="molecule type" value="Genomic_DNA"/>
</dbReference>
<reference evidence="1 2" key="1">
    <citation type="journal article" date="2020" name="Microbiol. Resour. Announc.">
        <title>Complete genome sequence of Pseudomonas otitidis strain MrB4, isolated from Lake Biwa in Japan.</title>
        <authorList>
            <person name="Miyazaki K."/>
            <person name="Hase E."/>
            <person name="Maruya T."/>
        </authorList>
    </citation>
    <scope>NUCLEOTIDE SEQUENCE [LARGE SCALE GENOMIC DNA]</scope>
    <source>
        <strain evidence="1 2">MrB4</strain>
    </source>
</reference>
<dbReference type="STRING" id="319939.SAMN05216263_11221"/>
<proteinExistence type="predicted"/>
<protein>
    <submittedName>
        <fullName evidence="1">Uncharacterized protein</fullName>
    </submittedName>
</protein>
<dbReference type="Pfam" id="PF01042">
    <property type="entry name" value="Ribonuc_L-PSP"/>
    <property type="match status" value="1"/>
</dbReference>
<dbReference type="GO" id="GO:0019239">
    <property type="term" value="F:deaminase activity"/>
    <property type="evidence" value="ECO:0007669"/>
    <property type="project" value="TreeGrafter"/>
</dbReference>
<dbReference type="InterPro" id="IPR035959">
    <property type="entry name" value="RutC-like_sf"/>
</dbReference>
<dbReference type="PANTHER" id="PTHR11803">
    <property type="entry name" value="2-IMINOBUTANOATE/2-IMINOPROPANOATE DEAMINASE RIDA"/>
    <property type="match status" value="1"/>
</dbReference>
<name>A0A1I0UGB9_9GAMM</name>
<dbReference type="CDD" id="cd06151">
    <property type="entry name" value="YjgF_YER057c_UK114_like_3"/>
    <property type="match status" value="1"/>
</dbReference>
<dbReference type="SUPFAM" id="SSF55298">
    <property type="entry name" value="YjgF-like"/>
    <property type="match status" value="1"/>
</dbReference>
<dbReference type="PANTHER" id="PTHR11803:SF59">
    <property type="entry name" value="ENDORIBONUCLEASE"/>
    <property type="match status" value="1"/>
</dbReference>
<dbReference type="AlphaFoldDB" id="A0A1I0UGB9"/>